<organism evidence="2 3">
    <name type="scientific">Morus notabilis</name>
    <dbReference type="NCBI Taxonomy" id="981085"/>
    <lineage>
        <taxon>Eukaryota</taxon>
        <taxon>Viridiplantae</taxon>
        <taxon>Streptophyta</taxon>
        <taxon>Embryophyta</taxon>
        <taxon>Tracheophyta</taxon>
        <taxon>Spermatophyta</taxon>
        <taxon>Magnoliopsida</taxon>
        <taxon>eudicotyledons</taxon>
        <taxon>Gunneridae</taxon>
        <taxon>Pentapetalae</taxon>
        <taxon>rosids</taxon>
        <taxon>fabids</taxon>
        <taxon>Rosales</taxon>
        <taxon>Moraceae</taxon>
        <taxon>Moreae</taxon>
        <taxon>Morus</taxon>
    </lineage>
</organism>
<dbReference type="AlphaFoldDB" id="W9QL16"/>
<keyword evidence="1" id="KW-0472">Membrane</keyword>
<feature type="transmembrane region" description="Helical" evidence="1">
    <location>
        <begin position="7"/>
        <end position="27"/>
    </location>
</feature>
<accession>W9QL16</accession>
<feature type="transmembrane region" description="Helical" evidence="1">
    <location>
        <begin position="39"/>
        <end position="56"/>
    </location>
</feature>
<evidence type="ECO:0000256" key="1">
    <source>
        <dbReference type="SAM" id="Phobius"/>
    </source>
</evidence>
<evidence type="ECO:0000313" key="3">
    <source>
        <dbReference type="Proteomes" id="UP000030645"/>
    </source>
</evidence>
<dbReference type="Proteomes" id="UP000030645">
    <property type="component" value="Unassembled WGS sequence"/>
</dbReference>
<dbReference type="EMBL" id="KE343442">
    <property type="protein sequence ID" value="EXB29557.1"/>
    <property type="molecule type" value="Genomic_DNA"/>
</dbReference>
<name>W9QL16_9ROSA</name>
<gene>
    <name evidence="2" type="ORF">L484_010616</name>
</gene>
<sequence>MEGQINVVWGFWSVVVMAVVAAVVMFAPLGMGPVQPPSTLAFLSVPLVLVVVYFILHRASK</sequence>
<keyword evidence="3" id="KW-1185">Reference proteome</keyword>
<protein>
    <submittedName>
        <fullName evidence="2">Uncharacterized protein</fullName>
    </submittedName>
</protein>
<keyword evidence="1" id="KW-0812">Transmembrane</keyword>
<reference evidence="3" key="1">
    <citation type="submission" date="2013-01" db="EMBL/GenBank/DDBJ databases">
        <title>Draft Genome Sequence of a Mulberry Tree, Morus notabilis C.K. Schneid.</title>
        <authorList>
            <person name="He N."/>
            <person name="Zhao S."/>
        </authorList>
    </citation>
    <scope>NUCLEOTIDE SEQUENCE</scope>
</reference>
<evidence type="ECO:0000313" key="2">
    <source>
        <dbReference type="EMBL" id="EXB29557.1"/>
    </source>
</evidence>
<keyword evidence="1" id="KW-1133">Transmembrane helix</keyword>
<proteinExistence type="predicted"/>